<evidence type="ECO:0000313" key="5">
    <source>
        <dbReference type="Proteomes" id="UP001176883"/>
    </source>
</evidence>
<dbReference type="Proteomes" id="UP001176883">
    <property type="component" value="Unassembled WGS sequence"/>
</dbReference>
<comment type="similarity">
    <text evidence="1">Belongs to the bacterial sugar transferase family.</text>
</comment>
<keyword evidence="2" id="KW-0472">Membrane</keyword>
<name>A0ABT8WDE4_9FLAO</name>
<dbReference type="EMBL" id="JAUOEK010000142">
    <property type="protein sequence ID" value="MDO5971150.1"/>
    <property type="molecule type" value="Genomic_DNA"/>
</dbReference>
<dbReference type="InterPro" id="IPR003362">
    <property type="entry name" value="Bact_transf"/>
</dbReference>
<dbReference type="RefSeq" id="WP_303278854.1">
    <property type="nucleotide sequence ID" value="NZ_JAUOEK010000142.1"/>
</dbReference>
<dbReference type="Pfam" id="PF02397">
    <property type="entry name" value="Bac_transf"/>
    <property type="match status" value="1"/>
</dbReference>
<reference evidence="4" key="1">
    <citation type="submission" date="2023-07" db="EMBL/GenBank/DDBJ databases">
        <title>Two novel species in the genus Flavivirga.</title>
        <authorList>
            <person name="Kwon K."/>
        </authorList>
    </citation>
    <scope>NUCLEOTIDE SEQUENCE</scope>
    <source>
        <strain evidence="4">KCTC 52353</strain>
    </source>
</reference>
<evidence type="ECO:0000259" key="3">
    <source>
        <dbReference type="Pfam" id="PF02397"/>
    </source>
</evidence>
<feature type="domain" description="Bacterial sugar transferase" evidence="3">
    <location>
        <begin position="7"/>
        <end position="182"/>
    </location>
</feature>
<evidence type="ECO:0000256" key="2">
    <source>
        <dbReference type="SAM" id="Phobius"/>
    </source>
</evidence>
<sequence>MYKKLFKRIIDVFLASTGLLILSPLFFIISFILLFTNKGRPFFFQSRPGKNEEVFKIIKFKSMSDKKDANNELLPDDQRVTLFGNFIRKYSLDEIPQLINILVGHMSLVGPRPLRVKYLPFYTEAERIRHSVKPGVTGLAQISGRNSLNWDDKLALDIEYVEKMSFYLDVKIFFKTILKVIKGSDTNLSEGIIDLDDYRNIKRQNV</sequence>
<keyword evidence="5" id="KW-1185">Reference proteome</keyword>
<keyword evidence="4" id="KW-0808">Transferase</keyword>
<comment type="caution">
    <text evidence="4">The sequence shown here is derived from an EMBL/GenBank/DDBJ whole genome shotgun (WGS) entry which is preliminary data.</text>
</comment>
<dbReference type="PANTHER" id="PTHR30576">
    <property type="entry name" value="COLANIC BIOSYNTHESIS UDP-GLUCOSE LIPID CARRIER TRANSFERASE"/>
    <property type="match status" value="1"/>
</dbReference>
<keyword evidence="2" id="KW-0812">Transmembrane</keyword>
<dbReference type="EC" id="2.7.8.-" evidence="4"/>
<dbReference type="PANTHER" id="PTHR30576:SF8">
    <property type="entry name" value="UNDECAPRENYL-PHOSPHATE GALACTOSE PHOSPHOTRANSFERASE"/>
    <property type="match status" value="1"/>
</dbReference>
<organism evidence="4 5">
    <name type="scientific">Flavivirga aquimarina</name>
    <dbReference type="NCBI Taxonomy" id="2027862"/>
    <lineage>
        <taxon>Bacteria</taxon>
        <taxon>Pseudomonadati</taxon>
        <taxon>Bacteroidota</taxon>
        <taxon>Flavobacteriia</taxon>
        <taxon>Flavobacteriales</taxon>
        <taxon>Flavobacteriaceae</taxon>
        <taxon>Flavivirga</taxon>
    </lineage>
</organism>
<accession>A0ABT8WDE4</accession>
<proteinExistence type="inferred from homology"/>
<dbReference type="GO" id="GO:0016740">
    <property type="term" value="F:transferase activity"/>
    <property type="evidence" value="ECO:0007669"/>
    <property type="project" value="UniProtKB-KW"/>
</dbReference>
<gene>
    <name evidence="4" type="ORF">Q4Q35_15180</name>
</gene>
<protein>
    <submittedName>
        <fullName evidence="4">Sugar transferase</fullName>
        <ecNumber evidence="4">2.7.8.-</ecNumber>
    </submittedName>
</protein>
<keyword evidence="2" id="KW-1133">Transmembrane helix</keyword>
<evidence type="ECO:0000313" key="4">
    <source>
        <dbReference type="EMBL" id="MDO5971150.1"/>
    </source>
</evidence>
<feature type="transmembrane region" description="Helical" evidence="2">
    <location>
        <begin position="12"/>
        <end position="35"/>
    </location>
</feature>
<evidence type="ECO:0000256" key="1">
    <source>
        <dbReference type="ARBA" id="ARBA00006464"/>
    </source>
</evidence>